<accession>A0ABS5W8H2</accession>
<comment type="caution">
    <text evidence="1">The sequence shown here is derived from an EMBL/GenBank/DDBJ whole genome shotgun (WGS) entry which is preliminary data.</text>
</comment>
<keyword evidence="2" id="KW-1185">Reference proteome</keyword>
<gene>
    <name evidence="1" type="ORF">HW347_00600</name>
</gene>
<dbReference type="Proteomes" id="UP000740413">
    <property type="component" value="Unassembled WGS sequence"/>
</dbReference>
<dbReference type="EMBL" id="JACATN010000001">
    <property type="protein sequence ID" value="MBT2159739.1"/>
    <property type="molecule type" value="Genomic_DNA"/>
</dbReference>
<dbReference type="RefSeq" id="WP_214610033.1">
    <property type="nucleotide sequence ID" value="NZ_JACATN010000001.1"/>
</dbReference>
<evidence type="ECO:0000313" key="1">
    <source>
        <dbReference type="EMBL" id="MBT2159739.1"/>
    </source>
</evidence>
<reference evidence="2" key="2">
    <citation type="submission" date="2023-07" db="EMBL/GenBank/DDBJ databases">
        <title>Zobellia barbeyronii sp. nov., a new marine flavobacterium, isolated from green and red algae.</title>
        <authorList>
            <person name="Nedashkovskaya O.I."/>
            <person name="Otstavnykh N."/>
            <person name="Zhukova N."/>
            <person name="Guzev K."/>
            <person name="Chausova V."/>
            <person name="Tekutyeva L."/>
            <person name="Mikhailov V."/>
            <person name="Isaeva M."/>
        </authorList>
    </citation>
    <scope>NUCLEOTIDE SEQUENCE [LARGE SCALE GENOMIC DNA]</scope>
    <source>
        <strain evidence="2">KMM 6746</strain>
    </source>
</reference>
<proteinExistence type="predicted"/>
<evidence type="ECO:0000313" key="2">
    <source>
        <dbReference type="Proteomes" id="UP000740413"/>
    </source>
</evidence>
<protein>
    <submittedName>
        <fullName evidence="1">Uncharacterized protein</fullName>
    </submittedName>
</protein>
<reference evidence="1 2" key="1">
    <citation type="submission" date="2020-06" db="EMBL/GenBank/DDBJ databases">
        <authorList>
            <person name="Isaeva M.P."/>
            <person name="Chernysheva N.Y."/>
        </authorList>
    </citation>
    <scope>NUCLEOTIDE SEQUENCE [LARGE SCALE GENOMIC DNA]</scope>
    <source>
        <strain evidence="1 2">KMM 6746</strain>
    </source>
</reference>
<sequence>MELDYKNYRKVKIYFNKVCRALTNLEKLQERSSLSFGNALLVSRVQEMQLVQAQLVSFFIDPNLKLPYVPASRCKALTTWYMDDKLFSCRSLSSFNAMLIKEDEKALKEVGYITDDLLLSSALKTLFEEHRERLKKLRITKDILNEL</sequence>
<name>A0ABS5W8H2_9FLAO</name>
<organism evidence="1 2">
    <name type="scientific">Zobellia barbeyronii</name>
    <dbReference type="NCBI Taxonomy" id="2748009"/>
    <lineage>
        <taxon>Bacteria</taxon>
        <taxon>Pseudomonadati</taxon>
        <taxon>Bacteroidota</taxon>
        <taxon>Flavobacteriia</taxon>
        <taxon>Flavobacteriales</taxon>
        <taxon>Flavobacteriaceae</taxon>
        <taxon>Zobellia</taxon>
    </lineage>
</organism>